<dbReference type="Pfam" id="PF10099">
    <property type="entry name" value="RskA_C"/>
    <property type="match status" value="1"/>
</dbReference>
<evidence type="ECO:0000256" key="4">
    <source>
        <dbReference type="ARBA" id="ARBA00022692"/>
    </source>
</evidence>
<dbReference type="Pfam" id="PF13490">
    <property type="entry name" value="zf-HC2"/>
    <property type="match status" value="1"/>
</dbReference>
<evidence type="ECO:0000259" key="12">
    <source>
        <dbReference type="Pfam" id="PF10099"/>
    </source>
</evidence>
<name>A0ABX0JDL4_9BACL</name>
<feature type="domain" description="Putative zinc-finger" evidence="13">
    <location>
        <begin position="11"/>
        <end position="40"/>
    </location>
</feature>
<keyword evidence="6 11" id="KW-0472">Membrane</keyword>
<keyword evidence="15" id="KW-1185">Reference proteome</keyword>
<evidence type="ECO:0000256" key="11">
    <source>
        <dbReference type="SAM" id="Phobius"/>
    </source>
</evidence>
<proteinExistence type="inferred from homology"/>
<dbReference type="RefSeq" id="WP_166155716.1">
    <property type="nucleotide sequence ID" value="NZ_JAAOIW010000020.1"/>
</dbReference>
<comment type="caution">
    <text evidence="14">The sequence shown here is derived from an EMBL/GenBank/DDBJ whole genome shotgun (WGS) entry which is preliminary data.</text>
</comment>
<comment type="similarity">
    <text evidence="7">Belongs to the zinc-associated anti-sigma factor (ZAS) superfamily. Anti-sigma-W factor family.</text>
</comment>
<dbReference type="PANTHER" id="PTHR37461">
    <property type="entry name" value="ANTI-SIGMA-K FACTOR RSKA"/>
    <property type="match status" value="1"/>
</dbReference>
<evidence type="ECO:0000259" key="13">
    <source>
        <dbReference type="Pfam" id="PF13490"/>
    </source>
</evidence>
<dbReference type="PANTHER" id="PTHR37461:SF1">
    <property type="entry name" value="ANTI-SIGMA-K FACTOR RSKA"/>
    <property type="match status" value="1"/>
</dbReference>
<evidence type="ECO:0000313" key="15">
    <source>
        <dbReference type="Proteomes" id="UP001165962"/>
    </source>
</evidence>
<reference evidence="14" key="1">
    <citation type="submission" date="2020-03" db="EMBL/GenBank/DDBJ databases">
        <title>Draft sequencing of Paenibacilllus sp. S3N08.</title>
        <authorList>
            <person name="Kim D.-U."/>
        </authorList>
    </citation>
    <scope>NUCLEOTIDE SEQUENCE</scope>
    <source>
        <strain evidence="14">S3N08</strain>
    </source>
</reference>
<evidence type="ECO:0000256" key="3">
    <source>
        <dbReference type="ARBA" id="ARBA00022475"/>
    </source>
</evidence>
<evidence type="ECO:0000256" key="8">
    <source>
        <dbReference type="ARBA" id="ARBA00024438"/>
    </source>
</evidence>
<evidence type="ECO:0000256" key="2">
    <source>
        <dbReference type="ARBA" id="ARBA00004236"/>
    </source>
</evidence>
<dbReference type="EMBL" id="JAAOIW010000020">
    <property type="protein sequence ID" value="NHN34580.1"/>
    <property type="molecule type" value="Genomic_DNA"/>
</dbReference>
<evidence type="ECO:0000256" key="9">
    <source>
        <dbReference type="ARBA" id="ARBA00029829"/>
    </source>
</evidence>
<organism evidence="14 15">
    <name type="scientific">Paenibacillus agricola</name>
    <dbReference type="NCBI Taxonomy" id="2716264"/>
    <lineage>
        <taxon>Bacteria</taxon>
        <taxon>Bacillati</taxon>
        <taxon>Bacillota</taxon>
        <taxon>Bacilli</taxon>
        <taxon>Bacillales</taxon>
        <taxon>Paenibacillaceae</taxon>
        <taxon>Paenibacillus</taxon>
    </lineage>
</organism>
<dbReference type="InterPro" id="IPR041916">
    <property type="entry name" value="Anti_sigma_zinc_sf"/>
</dbReference>
<evidence type="ECO:0000313" key="14">
    <source>
        <dbReference type="EMBL" id="NHN34580.1"/>
    </source>
</evidence>
<protein>
    <recommendedName>
        <fullName evidence="8">Anti-sigma-W factor RsiW</fullName>
    </recommendedName>
    <alternativeName>
        <fullName evidence="10">Regulator of SigK</fullName>
    </alternativeName>
    <alternativeName>
        <fullName evidence="9">Sigma-K anti-sigma factor RskA</fullName>
    </alternativeName>
</protein>
<evidence type="ECO:0000256" key="6">
    <source>
        <dbReference type="ARBA" id="ARBA00023136"/>
    </source>
</evidence>
<dbReference type="InterPro" id="IPR051474">
    <property type="entry name" value="Anti-sigma-K/W_factor"/>
</dbReference>
<keyword evidence="3" id="KW-1003">Cell membrane</keyword>
<keyword evidence="5 11" id="KW-1133">Transmembrane helix</keyword>
<accession>A0ABX0JDL4</accession>
<dbReference type="InterPro" id="IPR018764">
    <property type="entry name" value="RskA_C"/>
</dbReference>
<dbReference type="InterPro" id="IPR027383">
    <property type="entry name" value="Znf_put"/>
</dbReference>
<keyword evidence="4 11" id="KW-0812">Transmembrane</keyword>
<dbReference type="Proteomes" id="UP001165962">
    <property type="component" value="Unassembled WGS sequence"/>
</dbReference>
<comment type="subcellular location">
    <subcellularLocation>
        <location evidence="2">Cell membrane</location>
    </subcellularLocation>
    <subcellularLocation>
        <location evidence="1">Membrane</location>
        <topology evidence="1">Single-pass membrane protein</topology>
    </subcellularLocation>
</comment>
<feature type="transmembrane region" description="Helical" evidence="11">
    <location>
        <begin position="229"/>
        <end position="250"/>
    </location>
</feature>
<gene>
    <name evidence="14" type="ORF">G9U52_32865</name>
</gene>
<evidence type="ECO:0000256" key="10">
    <source>
        <dbReference type="ARBA" id="ARBA00030803"/>
    </source>
</evidence>
<dbReference type="Gene3D" id="1.10.10.1320">
    <property type="entry name" value="Anti-sigma factor, zinc-finger domain"/>
    <property type="match status" value="1"/>
</dbReference>
<sequence length="403" mass="43700">MINQHTDMMCELVELYALNGLSKEEAAEFREHLTTCATCREQLIELQVIVDLLPEASEPVEVPQGMRERVLGRVLGKAVDNVKSLGAAGKLKVVDTAPGIELTKEAEAPEITEIPTRQEVENMKNIDALSTTDMPKALEITRPPEPWKAAEMARPAVKPAETVYTDREQTTATDGNVLQPDQTAGVEGGSGWRSARIKPEQRVHVETEAMPALGRRMSKPEKIDRKARYWKLISLGLSAAVIALGLYTYMLKDAMHGIQTELVAANGALNGLQTELGATKEKLAVAIKPAEGAQVNKIVTLSPAAETFISKGLASVMIDNKGTHLIVQAEDLPQVKQQEAFQVWLIKDNQPVSAGTFASQNGKGAIYFTFEPKDYDTVAITLEPDANGVQPRGTIVLAGGLKS</sequence>
<evidence type="ECO:0000256" key="7">
    <source>
        <dbReference type="ARBA" id="ARBA00024353"/>
    </source>
</evidence>
<feature type="domain" description="Anti-sigma K factor RskA C-terminal" evidence="12">
    <location>
        <begin position="239"/>
        <end position="393"/>
    </location>
</feature>
<evidence type="ECO:0000256" key="5">
    <source>
        <dbReference type="ARBA" id="ARBA00022989"/>
    </source>
</evidence>
<evidence type="ECO:0000256" key="1">
    <source>
        <dbReference type="ARBA" id="ARBA00004167"/>
    </source>
</evidence>